<proteinExistence type="predicted"/>
<evidence type="ECO:0000313" key="2">
    <source>
        <dbReference type="EMBL" id="RMA78418.1"/>
    </source>
</evidence>
<dbReference type="InterPro" id="IPR008503">
    <property type="entry name" value="Asp_endopeptidase"/>
</dbReference>
<organism evidence="2 3">
    <name type="scientific">Umboniibacter marinipuniceus</name>
    <dbReference type="NCBI Taxonomy" id="569599"/>
    <lineage>
        <taxon>Bacteria</taxon>
        <taxon>Pseudomonadati</taxon>
        <taxon>Pseudomonadota</taxon>
        <taxon>Gammaproteobacteria</taxon>
        <taxon>Cellvibrionales</taxon>
        <taxon>Cellvibrionaceae</taxon>
        <taxon>Umboniibacter</taxon>
    </lineage>
</organism>
<protein>
    <recommendedName>
        <fullName evidence="1">Retropepsin-like aspartic endopeptidase domain-containing protein</fullName>
    </recommendedName>
</protein>
<dbReference type="EMBL" id="REFJ01000006">
    <property type="protein sequence ID" value="RMA78418.1"/>
    <property type="molecule type" value="Genomic_DNA"/>
</dbReference>
<evidence type="ECO:0000259" key="1">
    <source>
        <dbReference type="Pfam" id="PF05618"/>
    </source>
</evidence>
<comment type="caution">
    <text evidence="2">The sequence shown here is derived from an EMBL/GenBank/DDBJ whole genome shotgun (WGS) entry which is preliminary data.</text>
</comment>
<dbReference type="PANTHER" id="PTHR38037:SF2">
    <property type="entry name" value="ATP-DEPENDENT ZINC PROTEASE DOMAIN-CONTAINING PROTEIN-RELATED"/>
    <property type="match status" value="1"/>
</dbReference>
<keyword evidence="3" id="KW-1185">Reference proteome</keyword>
<name>A0A3M0A6I8_9GAMM</name>
<feature type="domain" description="Retropepsin-like aspartic endopeptidase" evidence="1">
    <location>
        <begin position="7"/>
        <end position="140"/>
    </location>
</feature>
<reference evidence="2 3" key="1">
    <citation type="submission" date="2018-10" db="EMBL/GenBank/DDBJ databases">
        <title>Genomic Encyclopedia of Type Strains, Phase IV (KMG-IV): sequencing the most valuable type-strain genomes for metagenomic binning, comparative biology and taxonomic classification.</title>
        <authorList>
            <person name="Goeker M."/>
        </authorList>
    </citation>
    <scope>NUCLEOTIDE SEQUENCE [LARGE SCALE GENOMIC DNA]</scope>
    <source>
        <strain evidence="2 3">DSM 25080</strain>
    </source>
</reference>
<evidence type="ECO:0000313" key="3">
    <source>
        <dbReference type="Proteomes" id="UP000267187"/>
    </source>
</evidence>
<dbReference type="RefSeq" id="WP_121877719.1">
    <property type="nucleotide sequence ID" value="NZ_REFJ01000006.1"/>
</dbReference>
<sequence length="144" mass="16021">MSDSKIILGALEVCSLPELGIAQMDMRVDTGAKTSSLHVDNIQRVKKNGKSVVSFDIHPDMHNVDRVISCEAPLTDIRRIKSSNGNSEERYVIRSLLDIGGHSWPIEITLTDRSDMTYLMLLGRQGMSDRVLVDPSETFLMSSD</sequence>
<dbReference type="PANTHER" id="PTHR38037">
    <property type="entry name" value="ZN_PROTEASE DOMAIN-CONTAINING PROTEIN"/>
    <property type="match status" value="1"/>
</dbReference>
<dbReference type="Gene3D" id="2.40.70.10">
    <property type="entry name" value="Acid Proteases"/>
    <property type="match status" value="1"/>
</dbReference>
<dbReference type="AlphaFoldDB" id="A0A3M0A6I8"/>
<dbReference type="SUPFAM" id="SSF50630">
    <property type="entry name" value="Acid proteases"/>
    <property type="match status" value="1"/>
</dbReference>
<dbReference type="Proteomes" id="UP000267187">
    <property type="component" value="Unassembled WGS sequence"/>
</dbReference>
<accession>A0A3M0A6I8</accession>
<gene>
    <name evidence="2" type="ORF">DFR27_2349</name>
</gene>
<dbReference type="Pfam" id="PF05618">
    <property type="entry name" value="Zn_protease"/>
    <property type="match status" value="1"/>
</dbReference>
<dbReference type="InterPro" id="IPR021109">
    <property type="entry name" value="Peptidase_aspartic_dom_sf"/>
</dbReference>
<dbReference type="OrthoDB" id="9782977at2"/>